<keyword evidence="2" id="KW-1185">Reference proteome</keyword>
<accession>A0ACC1JFD3</accession>
<feature type="non-terminal residue" evidence="1">
    <location>
        <position position="65"/>
    </location>
</feature>
<organism evidence="1 2">
    <name type="scientific">Linderina macrospora</name>
    <dbReference type="NCBI Taxonomy" id="4868"/>
    <lineage>
        <taxon>Eukaryota</taxon>
        <taxon>Fungi</taxon>
        <taxon>Fungi incertae sedis</taxon>
        <taxon>Zoopagomycota</taxon>
        <taxon>Kickxellomycotina</taxon>
        <taxon>Kickxellomycetes</taxon>
        <taxon>Kickxellales</taxon>
        <taxon>Kickxellaceae</taxon>
        <taxon>Linderina</taxon>
    </lineage>
</organism>
<name>A0ACC1JFD3_9FUNG</name>
<dbReference type="EMBL" id="JANBPW010000395">
    <property type="protein sequence ID" value="KAJ1949662.1"/>
    <property type="molecule type" value="Genomic_DNA"/>
</dbReference>
<proteinExistence type="predicted"/>
<sequence>MSSLRILVGVKRVVDSAVKVRVNKALTGVETTNVKHSMNPFDEIAVEEAVRLREAHGKRVSEIIA</sequence>
<reference evidence="1" key="1">
    <citation type="submission" date="2022-07" db="EMBL/GenBank/DDBJ databases">
        <title>Phylogenomic reconstructions and comparative analyses of Kickxellomycotina fungi.</title>
        <authorList>
            <person name="Reynolds N.K."/>
            <person name="Stajich J.E."/>
            <person name="Barry K."/>
            <person name="Grigoriev I.V."/>
            <person name="Crous P."/>
            <person name="Smith M.E."/>
        </authorList>
    </citation>
    <scope>NUCLEOTIDE SEQUENCE</scope>
    <source>
        <strain evidence="1">NRRL 5244</strain>
    </source>
</reference>
<gene>
    <name evidence="1" type="primary">CIR1</name>
    <name evidence="1" type="ORF">FBU59_001044</name>
</gene>
<evidence type="ECO:0000313" key="2">
    <source>
        <dbReference type="Proteomes" id="UP001150603"/>
    </source>
</evidence>
<comment type="caution">
    <text evidence="1">The sequence shown here is derived from an EMBL/GenBank/DDBJ whole genome shotgun (WGS) entry which is preliminary data.</text>
</comment>
<evidence type="ECO:0000313" key="1">
    <source>
        <dbReference type="EMBL" id="KAJ1949662.1"/>
    </source>
</evidence>
<dbReference type="Proteomes" id="UP001150603">
    <property type="component" value="Unassembled WGS sequence"/>
</dbReference>
<protein>
    <submittedName>
        <fullName evidence="1">Electron transfer flavoprotein subunit</fullName>
    </submittedName>
</protein>